<dbReference type="Gene3D" id="3.30.1330.60">
    <property type="entry name" value="OmpA-like domain"/>
    <property type="match status" value="1"/>
</dbReference>
<accession>A0A6J4ISZ3</accession>
<evidence type="ECO:0000256" key="1">
    <source>
        <dbReference type="SAM" id="MobiDB-lite"/>
    </source>
</evidence>
<reference evidence="3" key="1">
    <citation type="submission" date="2020-02" db="EMBL/GenBank/DDBJ databases">
        <authorList>
            <person name="Meier V. D."/>
        </authorList>
    </citation>
    <scope>NUCLEOTIDE SEQUENCE</scope>
    <source>
        <strain evidence="3">AVDCRST_MAG04</strain>
    </source>
</reference>
<gene>
    <name evidence="3" type="ORF">AVDCRST_MAG04-2676</name>
</gene>
<name>A0A6J4ISZ3_9PROT</name>
<evidence type="ECO:0000256" key="2">
    <source>
        <dbReference type="SAM" id="SignalP"/>
    </source>
</evidence>
<feature type="signal peptide" evidence="2">
    <location>
        <begin position="1"/>
        <end position="32"/>
    </location>
</feature>
<dbReference type="InterPro" id="IPR036737">
    <property type="entry name" value="OmpA-like_sf"/>
</dbReference>
<dbReference type="PROSITE" id="PS51318">
    <property type="entry name" value="TAT"/>
    <property type="match status" value="1"/>
</dbReference>
<feature type="compositionally biased region" description="Pro residues" evidence="1">
    <location>
        <begin position="39"/>
        <end position="49"/>
    </location>
</feature>
<feature type="compositionally biased region" description="Low complexity" evidence="1">
    <location>
        <begin position="50"/>
        <end position="63"/>
    </location>
</feature>
<evidence type="ECO:0000313" key="3">
    <source>
        <dbReference type="EMBL" id="CAA9260757.1"/>
    </source>
</evidence>
<evidence type="ECO:0008006" key="4">
    <source>
        <dbReference type="Google" id="ProtNLM"/>
    </source>
</evidence>
<dbReference type="SUPFAM" id="SSF103088">
    <property type="entry name" value="OmpA-like"/>
    <property type="match status" value="1"/>
</dbReference>
<organism evidence="3">
    <name type="scientific">uncultured Acetobacteraceae bacterium</name>
    <dbReference type="NCBI Taxonomy" id="169975"/>
    <lineage>
        <taxon>Bacteria</taxon>
        <taxon>Pseudomonadati</taxon>
        <taxon>Pseudomonadota</taxon>
        <taxon>Alphaproteobacteria</taxon>
        <taxon>Acetobacterales</taxon>
        <taxon>Acetobacteraceae</taxon>
        <taxon>environmental samples</taxon>
    </lineage>
</organism>
<feature type="chain" id="PRO_5026689410" description="OmpA-like domain-containing protein" evidence="2">
    <location>
        <begin position="33"/>
        <end position="180"/>
    </location>
</feature>
<protein>
    <recommendedName>
        <fullName evidence="4">OmpA-like domain-containing protein</fullName>
    </recommendedName>
</protein>
<keyword evidence="2" id="KW-0732">Signal</keyword>
<sequence length="180" mass="17977">MPLPPFSRRGAPLLGAALALALASAAAWPCGAAEADGAPSPPAEAPPAPALLSPDSRPSGDEAGAAFEALAEGRWRIRFAAGREDLSEAAAGRVGELGRRIAEAANAGRVTVEAQSSGPEADVSAARRLSLGRALAVKAALASGGLAPTRIDLRPLGRTPEAVDAADILPPAARRTTGGR</sequence>
<dbReference type="AlphaFoldDB" id="A0A6J4ISZ3"/>
<dbReference type="InterPro" id="IPR006311">
    <property type="entry name" value="TAT_signal"/>
</dbReference>
<dbReference type="EMBL" id="CADCTL010000181">
    <property type="protein sequence ID" value="CAA9260757.1"/>
    <property type="molecule type" value="Genomic_DNA"/>
</dbReference>
<feature type="region of interest" description="Disordered" evidence="1">
    <location>
        <begin position="31"/>
        <end position="63"/>
    </location>
</feature>
<proteinExistence type="predicted"/>